<organism evidence="1 3">
    <name type="scientific">Acinetobacter colistiniresistens</name>
    <dbReference type="NCBI Taxonomy" id="280145"/>
    <lineage>
        <taxon>Bacteria</taxon>
        <taxon>Pseudomonadati</taxon>
        <taxon>Pseudomonadota</taxon>
        <taxon>Gammaproteobacteria</taxon>
        <taxon>Moraxellales</taxon>
        <taxon>Moraxellaceae</taxon>
        <taxon>Acinetobacter</taxon>
    </lineage>
</organism>
<reference evidence="2 4" key="2">
    <citation type="submission" date="2019-07" db="EMBL/GenBank/DDBJ databases">
        <title>Draft Genome Sequence of the first blaOXA-58-Harboring Acinetobacter colistiniresistens clinical isolate from Brazil.</title>
        <authorList>
            <person name="Favaro L.S."/>
            <person name="Paula-Petroli S.B."/>
            <person name="Moura C.F."/>
            <person name="Tognim M.C.B."/>
            <person name="Venancio E.J."/>
            <person name="Yamada-Ogatta S.F."/>
            <person name="Carrara-Marroni F.E."/>
        </authorList>
    </citation>
    <scope>NUCLEOTIDE SEQUENCE [LARGE SCALE GENOMIC DNA]</scope>
    <source>
        <strain evidence="2 4">DL</strain>
    </source>
</reference>
<accession>S3T4V8</accession>
<dbReference type="AlphaFoldDB" id="S3T4V8"/>
<dbReference type="EMBL" id="VMTP01000049">
    <property type="protein sequence ID" value="TVT83181.1"/>
    <property type="molecule type" value="Genomic_DNA"/>
</dbReference>
<proteinExistence type="predicted"/>
<protein>
    <submittedName>
        <fullName evidence="1">Uncharacterized protein</fullName>
    </submittedName>
</protein>
<name>S3T4V8_9GAMM</name>
<evidence type="ECO:0000313" key="4">
    <source>
        <dbReference type="Proteomes" id="UP000316981"/>
    </source>
</evidence>
<reference evidence="1 3" key="1">
    <citation type="submission" date="2013-06" db="EMBL/GenBank/DDBJ databases">
        <title>The Genome Sequence of Acinetobacter sp. NIPH 2036.</title>
        <authorList>
            <consortium name="The Broad Institute Genome Sequencing Platform"/>
            <consortium name="The Broad Institute Genome Sequencing Center for Infectious Disease"/>
            <person name="Cerqueira G."/>
            <person name="Feldgarden M."/>
            <person name="Courvalin P."/>
            <person name="Perichon B."/>
            <person name="Grillot-Courvalin C."/>
            <person name="Clermont D."/>
            <person name="Rocha E."/>
            <person name="Yoon E.-J."/>
            <person name="Nemec A."/>
            <person name="Young S.K."/>
            <person name="Zeng Q."/>
            <person name="Gargeya S."/>
            <person name="Fitzgerald M."/>
            <person name="Abouelleil A."/>
            <person name="Alvarado L."/>
            <person name="Berlin A.M."/>
            <person name="Chapman S.B."/>
            <person name="Dewar J."/>
            <person name="Goldberg J."/>
            <person name="Griggs A."/>
            <person name="Gujja S."/>
            <person name="Hansen M."/>
            <person name="Howarth C."/>
            <person name="Imamovic A."/>
            <person name="Larimer J."/>
            <person name="McCowan C."/>
            <person name="Murphy C."/>
            <person name="Pearson M."/>
            <person name="Priest M."/>
            <person name="Roberts A."/>
            <person name="Saif S."/>
            <person name="Shea T."/>
            <person name="Sykes S."/>
            <person name="Wortman J."/>
            <person name="Nusbaum C."/>
            <person name="Birren B."/>
        </authorList>
    </citation>
    <scope>NUCLEOTIDE SEQUENCE [LARGE SCALE GENOMIC DNA]</scope>
    <source>
        <strain evidence="1 3">NIPH 2036</strain>
    </source>
</reference>
<dbReference type="HOGENOM" id="CLU_2024758_0_0_6"/>
<sequence length="120" mass="14139">MLRKLGEFPNRNTVEYATLLVYIKNVLLPQHLRSYHWEHDEDSMIIVGVSSNGRLCRKSVYLDSLELAEDFAIYLHELFKKRKYNSDYRIELLVETTSSGKTVSRWKEIDSKKVREVLSS</sequence>
<gene>
    <name evidence="1" type="ORF">F907_02790</name>
    <name evidence="2" type="ORF">FPV60_07940</name>
</gene>
<dbReference type="Proteomes" id="UP000014559">
    <property type="component" value="Unassembled WGS sequence"/>
</dbReference>
<evidence type="ECO:0000313" key="2">
    <source>
        <dbReference type="EMBL" id="TVT83181.1"/>
    </source>
</evidence>
<dbReference type="EMBL" id="ATGK01000016">
    <property type="protein sequence ID" value="EPG35918.1"/>
    <property type="molecule type" value="Genomic_DNA"/>
</dbReference>
<dbReference type="Proteomes" id="UP000316981">
    <property type="component" value="Unassembled WGS sequence"/>
</dbReference>
<evidence type="ECO:0000313" key="3">
    <source>
        <dbReference type="Proteomes" id="UP000014559"/>
    </source>
</evidence>
<evidence type="ECO:0000313" key="1">
    <source>
        <dbReference type="EMBL" id="EPG35918.1"/>
    </source>
</evidence>
<comment type="caution">
    <text evidence="1">The sequence shown here is derived from an EMBL/GenBank/DDBJ whole genome shotgun (WGS) entry which is preliminary data.</text>
</comment>